<proteinExistence type="predicted"/>
<keyword evidence="1" id="KW-0472">Membrane</keyword>
<dbReference type="Pfam" id="PF10502">
    <property type="entry name" value="Peptidase_S26"/>
    <property type="match status" value="1"/>
</dbReference>
<name>A0A382SUL4_9ZZZZ</name>
<feature type="non-terminal residue" evidence="3">
    <location>
        <position position="110"/>
    </location>
</feature>
<feature type="domain" description="Peptidase S26" evidence="2">
    <location>
        <begin position="62"/>
        <end position="105"/>
    </location>
</feature>
<organism evidence="3">
    <name type="scientific">marine metagenome</name>
    <dbReference type="NCBI Taxonomy" id="408172"/>
    <lineage>
        <taxon>unclassified sequences</taxon>
        <taxon>metagenomes</taxon>
        <taxon>ecological metagenomes</taxon>
    </lineage>
</organism>
<dbReference type="EMBL" id="UINC01131722">
    <property type="protein sequence ID" value="SVD13599.1"/>
    <property type="molecule type" value="Genomic_DNA"/>
</dbReference>
<evidence type="ECO:0000259" key="2">
    <source>
        <dbReference type="Pfam" id="PF10502"/>
    </source>
</evidence>
<dbReference type="InterPro" id="IPR019533">
    <property type="entry name" value="Peptidase_S26"/>
</dbReference>
<keyword evidence="1" id="KW-0812">Transmembrane</keyword>
<gene>
    <name evidence="3" type="ORF">METZ01_LOCUS366453</name>
</gene>
<dbReference type="GO" id="GO:0004252">
    <property type="term" value="F:serine-type endopeptidase activity"/>
    <property type="evidence" value="ECO:0007669"/>
    <property type="project" value="InterPro"/>
</dbReference>
<sequence length="110" mass="12312">MNKIDDSFRLADLGNHKSRSEIYLLPHYGVPHPGVNLQVKEFIAQRGRYSTVLKTGIESVELVILALIMFICIRAVAQNYVVMGSSMHPNFESGQFLVVNRLAYTSIDAS</sequence>
<evidence type="ECO:0000256" key="1">
    <source>
        <dbReference type="SAM" id="Phobius"/>
    </source>
</evidence>
<accession>A0A382SUL4</accession>
<dbReference type="GO" id="GO:0006465">
    <property type="term" value="P:signal peptide processing"/>
    <property type="evidence" value="ECO:0007669"/>
    <property type="project" value="InterPro"/>
</dbReference>
<keyword evidence="1" id="KW-1133">Transmembrane helix</keyword>
<evidence type="ECO:0000313" key="3">
    <source>
        <dbReference type="EMBL" id="SVD13599.1"/>
    </source>
</evidence>
<reference evidence="3" key="1">
    <citation type="submission" date="2018-05" db="EMBL/GenBank/DDBJ databases">
        <authorList>
            <person name="Lanie J.A."/>
            <person name="Ng W.-L."/>
            <person name="Kazmierczak K.M."/>
            <person name="Andrzejewski T.M."/>
            <person name="Davidsen T.M."/>
            <person name="Wayne K.J."/>
            <person name="Tettelin H."/>
            <person name="Glass J.I."/>
            <person name="Rusch D."/>
            <person name="Podicherti R."/>
            <person name="Tsui H.-C.T."/>
            <person name="Winkler M.E."/>
        </authorList>
    </citation>
    <scope>NUCLEOTIDE SEQUENCE</scope>
</reference>
<feature type="transmembrane region" description="Helical" evidence="1">
    <location>
        <begin position="59"/>
        <end position="77"/>
    </location>
</feature>
<dbReference type="AlphaFoldDB" id="A0A382SUL4"/>
<protein>
    <recommendedName>
        <fullName evidence="2">Peptidase S26 domain-containing protein</fullName>
    </recommendedName>
</protein>